<organism evidence="3">
    <name type="scientific">Salvia splendens</name>
    <name type="common">Scarlet sage</name>
    <dbReference type="NCBI Taxonomy" id="180675"/>
    <lineage>
        <taxon>Eukaryota</taxon>
        <taxon>Viridiplantae</taxon>
        <taxon>Streptophyta</taxon>
        <taxon>Embryophyta</taxon>
        <taxon>Tracheophyta</taxon>
        <taxon>Spermatophyta</taxon>
        <taxon>Magnoliopsida</taxon>
        <taxon>eudicotyledons</taxon>
        <taxon>Gunneridae</taxon>
        <taxon>Pentapetalae</taxon>
        <taxon>asterids</taxon>
        <taxon>lamiids</taxon>
        <taxon>Lamiales</taxon>
        <taxon>Lamiaceae</taxon>
        <taxon>Nepetoideae</taxon>
        <taxon>Mentheae</taxon>
        <taxon>Salviinae</taxon>
        <taxon>Salvia</taxon>
        <taxon>Salvia subgen. Calosphace</taxon>
        <taxon>core Calosphace</taxon>
    </lineage>
</organism>
<sequence length="737" mass="83131">MLCKAALLRQSRAVLFCLKVDSQFLIGGGGNKSPTENYMKEGYLYEIDHAQLPPRTPAHLRSIRVCEKTEVNVAARYPSMESLKAFFNYSLRESHPSLDEKFVMGSALAAKVLVRIVPAEVFMEQKSWIAFWLIAQRKGSSCLSEALKGSGMVTWGIRRQVKYLGWHKESDDNNDVYVAQNSSSSFVNGVEESQMGLLATCDDGEFREDGQKLEDGDCGERGEDMENCDDQENAQDEEEDEEEEEEAEEEEEEKIKVEEINENMNRKRYSFRNLSIRKTKKPKLEIRKQKQNQMQKKNQVKKIKGSKKSRGSLIQRDPKDRWSTQRYKLAEQNLLEVMKSKGATAEKPVLRPQLRAEARKRIGDTGLLDHLLKHMAGKLAPGGQERFRRRHNPDGAMEYWLECANLVNIRRDAGVTDPYWVPPPGWKLGDSPTQDPICARELKLLRGDVSKIKRSLELMATKMQLEEEVGKLRREIGEICYKKKQQENQSFTEESNTYDISQKLDQLTASFESLKQNFSCVHLSEEKYREQLMTISDFVKDIEGKFEKLAPNVTETEKTGSSLMIMGMREKTALENKEEQVHDALSAGGEGKKLQIEEKAAKIERLKSGFRICKPQGTFLWPNNNSSSSFVKVQVEVPTPPSVSSSTVPPQLPYHYQPPPPPSPSIVKPLAEKRAVKVTISNSPASVNLSHYKVSANRPALESGGGYTETATSCSEAGSWLALSTTLKSASDDSSHG</sequence>
<accession>A0A8X8XBA7</accession>
<evidence type="ECO:0000313" key="3">
    <source>
        <dbReference type="EMBL" id="KAG6408571.1"/>
    </source>
</evidence>
<feature type="compositionally biased region" description="Basic and acidic residues" evidence="1">
    <location>
        <begin position="207"/>
        <end position="224"/>
    </location>
</feature>
<dbReference type="Pfam" id="PF25874">
    <property type="entry name" value="WHD_plant_repro"/>
    <property type="match status" value="1"/>
</dbReference>
<protein>
    <recommendedName>
        <fullName evidence="2">PTC1-like winged helix-turn-helix domain-containing protein</fullName>
    </recommendedName>
</protein>
<feature type="compositionally biased region" description="Acidic residues" evidence="1">
    <location>
        <begin position="225"/>
        <end position="252"/>
    </location>
</feature>
<gene>
    <name evidence="3" type="ORF">SASPL_131586</name>
</gene>
<dbReference type="GO" id="GO:0007131">
    <property type="term" value="P:reciprocal meiotic recombination"/>
    <property type="evidence" value="ECO:0007669"/>
    <property type="project" value="InterPro"/>
</dbReference>
<reference evidence="3" key="2">
    <citation type="submission" date="2020-08" db="EMBL/GenBank/DDBJ databases">
        <title>Plant Genome Project.</title>
        <authorList>
            <person name="Zhang R.-G."/>
        </authorList>
    </citation>
    <scope>NUCLEOTIDE SEQUENCE</scope>
    <source>
        <strain evidence="3">Huo1</strain>
        <tissue evidence="3">Leaf</tissue>
    </source>
</reference>
<reference evidence="3" key="1">
    <citation type="submission" date="2018-01" db="EMBL/GenBank/DDBJ databases">
        <authorList>
            <person name="Mao J.F."/>
        </authorList>
    </citation>
    <scope>NUCLEOTIDE SEQUENCE</scope>
    <source>
        <strain evidence="3">Huo1</strain>
        <tissue evidence="3">Leaf</tissue>
    </source>
</reference>
<name>A0A8X8XBA7_SALSN</name>
<comment type="caution">
    <text evidence="3">The sequence shown here is derived from an EMBL/GenBank/DDBJ whole genome shotgun (WGS) entry which is preliminary data.</text>
</comment>
<evidence type="ECO:0000313" key="4">
    <source>
        <dbReference type="Proteomes" id="UP000298416"/>
    </source>
</evidence>
<dbReference type="InterPro" id="IPR059080">
    <property type="entry name" value="WHD_PTC1"/>
</dbReference>
<evidence type="ECO:0000259" key="2">
    <source>
        <dbReference type="Pfam" id="PF25874"/>
    </source>
</evidence>
<proteinExistence type="predicted"/>
<dbReference type="PANTHER" id="PTHR46740">
    <property type="entry name" value="PROTEIN DYAD"/>
    <property type="match status" value="1"/>
</dbReference>
<feature type="compositionally biased region" description="Basic residues" evidence="1">
    <location>
        <begin position="298"/>
        <end position="310"/>
    </location>
</feature>
<dbReference type="EMBL" id="PNBA02000011">
    <property type="protein sequence ID" value="KAG6408571.1"/>
    <property type="molecule type" value="Genomic_DNA"/>
</dbReference>
<dbReference type="PANTHER" id="PTHR46740:SF2">
    <property type="entry name" value="PROTEIN DYAD"/>
    <property type="match status" value="1"/>
</dbReference>
<dbReference type="Proteomes" id="UP000298416">
    <property type="component" value="Unassembled WGS sequence"/>
</dbReference>
<feature type="region of interest" description="Disordered" evidence="1">
    <location>
        <begin position="206"/>
        <end position="254"/>
    </location>
</feature>
<keyword evidence="4" id="KW-1185">Reference proteome</keyword>
<dbReference type="AlphaFoldDB" id="A0A8X8XBA7"/>
<dbReference type="InterPro" id="IPR044221">
    <property type="entry name" value="DYAD/AMEIOTIC1"/>
</dbReference>
<feature type="domain" description="PTC1-like winged helix-turn-helix" evidence="2">
    <location>
        <begin position="321"/>
        <end position="402"/>
    </location>
</feature>
<dbReference type="GO" id="GO:0051177">
    <property type="term" value="P:meiotic sister chromatid cohesion"/>
    <property type="evidence" value="ECO:0007669"/>
    <property type="project" value="InterPro"/>
</dbReference>
<feature type="region of interest" description="Disordered" evidence="1">
    <location>
        <begin position="280"/>
        <end position="320"/>
    </location>
</feature>
<evidence type="ECO:0000256" key="1">
    <source>
        <dbReference type="SAM" id="MobiDB-lite"/>
    </source>
</evidence>